<dbReference type="EMBL" id="JAVSOO010000022">
    <property type="protein sequence ID" value="MDT4287133.1"/>
    <property type="molecule type" value="Genomic_DNA"/>
</dbReference>
<evidence type="ECO:0000313" key="3">
    <source>
        <dbReference type="Proteomes" id="UP000238153"/>
    </source>
</evidence>
<proteinExistence type="predicted"/>
<dbReference type="RefSeq" id="WP_037558735.1">
    <property type="nucleotide sequence ID" value="NZ_BKAY01000003.1"/>
</dbReference>
<dbReference type="Proteomes" id="UP000238153">
    <property type="component" value="Unassembled WGS sequence"/>
</dbReference>
<keyword evidence="4" id="KW-1185">Reference proteome</keyword>
<protein>
    <submittedName>
        <fullName evidence="1">Heptaprenyl diphosphate synthase component 1</fullName>
    </submittedName>
    <submittedName>
        <fullName evidence="2">Heptaprenyl pyrophosphate synthase subunit A</fullName>
    </submittedName>
</protein>
<reference evidence="2 3" key="1">
    <citation type="submission" date="2017-11" db="EMBL/GenBank/DDBJ databases">
        <authorList>
            <person name="Founou R.C."/>
            <person name="Founou L."/>
            <person name="Allam M."/>
            <person name="Ismail A."/>
            <person name="Essack S.Y."/>
        </authorList>
    </citation>
    <scope>NUCLEOTIDE SEQUENCE [LARGE SCALE GENOMIC DNA]</scope>
    <source>
        <strain evidence="2 3">G811N2B1</strain>
    </source>
</reference>
<dbReference type="Gene3D" id="1.20.120.1450">
    <property type="match status" value="1"/>
</dbReference>
<reference evidence="1 4" key="2">
    <citation type="submission" date="2023-08" db="EMBL/GenBank/DDBJ databases">
        <title>Genomic surveillance of Staphylococcus haemolyticus neonatal outbreak in southern France.</title>
        <authorList>
            <person name="Magnan C."/>
            <person name="Morsli M."/>
            <person name="Thiery B."/>
            <person name="Salipante F."/>
            <person name="Attar J."/>
            <person name="Massimo D.M."/>
            <person name="Ory J."/>
            <person name="Pantel A."/>
            <person name="Lavigne J.-P."/>
        </authorList>
    </citation>
    <scope>NUCLEOTIDE SEQUENCE [LARGE SCALE GENOMIC DNA]</scope>
    <source>
        <strain evidence="1 4">NSH026</strain>
    </source>
</reference>
<sequence length="195" mass="22450">MERTISKLNRQINHKLTGIHDYEAININSRLGGLLDCYDIPENAKLACLTIDTSMKHLDEITQNQKSKKSILIGDLLSAHFYTLLAEINDSTFQLAMSKAIVKSNELKSSLHHQVIETEDIYDAIIEIETIFPYITLSHFSKEQVTPLNLYQKLIPEVDDYYPPYLKMYQAADVHQFLKDINQSYIEKSRGNIND</sequence>
<organism evidence="2 3">
    <name type="scientific">Staphylococcus haemolyticus</name>
    <dbReference type="NCBI Taxonomy" id="1283"/>
    <lineage>
        <taxon>Bacteria</taxon>
        <taxon>Bacillati</taxon>
        <taxon>Bacillota</taxon>
        <taxon>Bacilli</taxon>
        <taxon>Bacillales</taxon>
        <taxon>Staphylococcaceae</taxon>
        <taxon>Staphylococcus</taxon>
    </lineage>
</organism>
<comment type="caution">
    <text evidence="2">The sequence shown here is derived from an EMBL/GenBank/DDBJ whole genome shotgun (WGS) entry which is preliminary data.</text>
</comment>
<dbReference type="GeneID" id="93780836"/>
<gene>
    <name evidence="2" type="ORF">CV019_02495</name>
    <name evidence="1" type="ORF">RO950_08885</name>
</gene>
<dbReference type="Proteomes" id="UP001269271">
    <property type="component" value="Unassembled WGS sequence"/>
</dbReference>
<dbReference type="STRING" id="1283.ShL2_01325"/>
<evidence type="ECO:0000313" key="1">
    <source>
        <dbReference type="EMBL" id="MDT4287133.1"/>
    </source>
</evidence>
<name>A0A2A1KA83_STAHA</name>
<accession>A0A2A1KA83</accession>
<evidence type="ECO:0000313" key="2">
    <source>
        <dbReference type="EMBL" id="PPJ76739.1"/>
    </source>
</evidence>
<dbReference type="EMBL" id="PGWX01000182">
    <property type="protein sequence ID" value="PPJ76739.1"/>
    <property type="molecule type" value="Genomic_DNA"/>
</dbReference>
<dbReference type="AlphaFoldDB" id="A0A2A1KA83"/>
<evidence type="ECO:0000313" key="4">
    <source>
        <dbReference type="Proteomes" id="UP001269271"/>
    </source>
</evidence>